<dbReference type="Gene3D" id="1.10.10.10">
    <property type="entry name" value="Winged helix-like DNA-binding domain superfamily/Winged helix DNA-binding domain"/>
    <property type="match status" value="1"/>
</dbReference>
<name>A0A1H2YGA7_9RHOB</name>
<feature type="domain" description="HTH gntR-type" evidence="5">
    <location>
        <begin position="8"/>
        <end position="76"/>
    </location>
</feature>
<dbReference type="SMART" id="SM00345">
    <property type="entry name" value="HTH_GNTR"/>
    <property type="match status" value="1"/>
</dbReference>
<evidence type="ECO:0000259" key="5">
    <source>
        <dbReference type="PROSITE" id="PS50949"/>
    </source>
</evidence>
<dbReference type="Pfam" id="PF00392">
    <property type="entry name" value="GntR"/>
    <property type="match status" value="1"/>
</dbReference>
<keyword evidence="7" id="KW-1185">Reference proteome</keyword>
<dbReference type="OrthoDB" id="284307at2"/>
<organism evidence="6 7">
    <name type="scientific">Paracoccus sanguinis</name>
    <dbReference type="NCBI Taxonomy" id="1545044"/>
    <lineage>
        <taxon>Bacteria</taxon>
        <taxon>Pseudomonadati</taxon>
        <taxon>Pseudomonadota</taxon>
        <taxon>Alphaproteobacteria</taxon>
        <taxon>Rhodobacterales</taxon>
        <taxon>Paracoccaceae</taxon>
        <taxon>Paracoccus</taxon>
    </lineage>
</organism>
<reference evidence="7" key="1">
    <citation type="submission" date="2016-10" db="EMBL/GenBank/DDBJ databases">
        <authorList>
            <person name="Varghese N."/>
            <person name="Submissions S."/>
        </authorList>
    </citation>
    <scope>NUCLEOTIDE SEQUENCE [LARGE SCALE GENOMIC DNA]</scope>
    <source>
        <strain evidence="7">DSM 29303</strain>
    </source>
</reference>
<evidence type="ECO:0000256" key="1">
    <source>
        <dbReference type="ARBA" id="ARBA00023015"/>
    </source>
</evidence>
<keyword evidence="3" id="KW-0804">Transcription</keyword>
<evidence type="ECO:0000256" key="3">
    <source>
        <dbReference type="ARBA" id="ARBA00023163"/>
    </source>
</evidence>
<dbReference type="RefSeq" id="WP_074826559.1">
    <property type="nucleotide sequence ID" value="NZ_FNNA01000002.1"/>
</dbReference>
<dbReference type="InterPro" id="IPR000524">
    <property type="entry name" value="Tscrpt_reg_HTH_GntR"/>
</dbReference>
<evidence type="ECO:0000256" key="4">
    <source>
        <dbReference type="SAM" id="MobiDB-lite"/>
    </source>
</evidence>
<dbReference type="GO" id="GO:0003700">
    <property type="term" value="F:DNA-binding transcription factor activity"/>
    <property type="evidence" value="ECO:0007669"/>
    <property type="project" value="InterPro"/>
</dbReference>
<dbReference type="InterPro" id="IPR008920">
    <property type="entry name" value="TF_FadR/GntR_C"/>
</dbReference>
<dbReference type="Proteomes" id="UP000182944">
    <property type="component" value="Unassembled WGS sequence"/>
</dbReference>
<protein>
    <submittedName>
        <fullName evidence="6">Transcriptional regulator, GntR family</fullName>
    </submittedName>
</protein>
<dbReference type="PROSITE" id="PS50949">
    <property type="entry name" value="HTH_GNTR"/>
    <property type="match status" value="1"/>
</dbReference>
<dbReference type="EMBL" id="FNNA01000002">
    <property type="protein sequence ID" value="SDX03878.1"/>
    <property type="molecule type" value="Genomic_DNA"/>
</dbReference>
<feature type="region of interest" description="Disordered" evidence="4">
    <location>
        <begin position="235"/>
        <end position="257"/>
    </location>
</feature>
<dbReference type="PRINTS" id="PR00035">
    <property type="entry name" value="HTHGNTR"/>
</dbReference>
<dbReference type="Pfam" id="PF07729">
    <property type="entry name" value="FCD"/>
    <property type="match status" value="1"/>
</dbReference>
<dbReference type="InterPro" id="IPR036390">
    <property type="entry name" value="WH_DNA-bd_sf"/>
</dbReference>
<dbReference type="PANTHER" id="PTHR43537:SF5">
    <property type="entry name" value="UXU OPERON TRANSCRIPTIONAL REGULATOR"/>
    <property type="match status" value="1"/>
</dbReference>
<dbReference type="SUPFAM" id="SSF48008">
    <property type="entry name" value="GntR ligand-binding domain-like"/>
    <property type="match status" value="1"/>
</dbReference>
<evidence type="ECO:0000313" key="7">
    <source>
        <dbReference type="Proteomes" id="UP000182944"/>
    </source>
</evidence>
<dbReference type="SMART" id="SM00895">
    <property type="entry name" value="FCD"/>
    <property type="match status" value="1"/>
</dbReference>
<dbReference type="Gene3D" id="1.20.120.530">
    <property type="entry name" value="GntR ligand-binding domain-like"/>
    <property type="match status" value="1"/>
</dbReference>
<feature type="compositionally biased region" description="Basic and acidic residues" evidence="4">
    <location>
        <begin position="247"/>
        <end position="257"/>
    </location>
</feature>
<keyword evidence="1" id="KW-0805">Transcription regulation</keyword>
<dbReference type="AlphaFoldDB" id="A0A1H2YGA7"/>
<sequence length="257" mass="27611">MPTDTRSHRAWRQTADLILTLVEAHRLAPGDRLPGERDLAERLGVSRPSLREALIALEVEGRIDIRMGSGVYLAAAPAAGTWRAGAIALRSDDDGPFEILEARAIIESAVADEAARRTTPELVAGLDAILARMEAATTDRPAAIRLDAAFHRAIAGATGNPVLANLTSDVFDKRLTPLFDRLAGHFEGPGTWRVALAEHRAIRDAIAAGDPDAARAAMRRHLERSQQRFIQTFAEARPASQPVDGPAAREDADTTAA</sequence>
<dbReference type="STRING" id="1545044.SAMN05444276_102838"/>
<dbReference type="CDD" id="cd07377">
    <property type="entry name" value="WHTH_GntR"/>
    <property type="match status" value="1"/>
</dbReference>
<evidence type="ECO:0000256" key="2">
    <source>
        <dbReference type="ARBA" id="ARBA00023125"/>
    </source>
</evidence>
<dbReference type="SUPFAM" id="SSF46785">
    <property type="entry name" value="Winged helix' DNA-binding domain"/>
    <property type="match status" value="1"/>
</dbReference>
<dbReference type="InterPro" id="IPR011711">
    <property type="entry name" value="GntR_C"/>
</dbReference>
<dbReference type="GO" id="GO:0003677">
    <property type="term" value="F:DNA binding"/>
    <property type="evidence" value="ECO:0007669"/>
    <property type="project" value="UniProtKB-KW"/>
</dbReference>
<dbReference type="InterPro" id="IPR036388">
    <property type="entry name" value="WH-like_DNA-bd_sf"/>
</dbReference>
<accession>A0A1H2YGA7</accession>
<proteinExistence type="predicted"/>
<evidence type="ECO:0000313" key="6">
    <source>
        <dbReference type="EMBL" id="SDX03878.1"/>
    </source>
</evidence>
<dbReference type="PANTHER" id="PTHR43537">
    <property type="entry name" value="TRANSCRIPTIONAL REGULATOR, GNTR FAMILY"/>
    <property type="match status" value="1"/>
</dbReference>
<keyword evidence="2" id="KW-0238">DNA-binding</keyword>
<gene>
    <name evidence="6" type="ORF">SAMN05444276_102838</name>
</gene>